<comment type="caution">
    <text evidence="1">The sequence shown here is derived from an EMBL/GenBank/DDBJ whole genome shotgun (WGS) entry which is preliminary data.</text>
</comment>
<feature type="non-terminal residue" evidence="1">
    <location>
        <position position="120"/>
    </location>
</feature>
<proteinExistence type="predicted"/>
<dbReference type="EMBL" id="JASOGJ010000044">
    <property type="protein sequence ID" value="MDK6696284.1"/>
    <property type="molecule type" value="Genomic_DNA"/>
</dbReference>
<organism evidence="1 2">
    <name type="scientific">Gardnerella vaginalis</name>
    <dbReference type="NCBI Taxonomy" id="2702"/>
    <lineage>
        <taxon>Bacteria</taxon>
        <taxon>Bacillati</taxon>
        <taxon>Actinomycetota</taxon>
        <taxon>Actinomycetes</taxon>
        <taxon>Bifidobacteriales</taxon>
        <taxon>Bifidobacteriaceae</taxon>
        <taxon>Gardnerella</taxon>
    </lineage>
</organism>
<protein>
    <submittedName>
        <fullName evidence="1">Uncharacterized protein</fullName>
    </submittedName>
</protein>
<dbReference type="AlphaFoldDB" id="A0ABD4ZD81"/>
<evidence type="ECO:0000313" key="2">
    <source>
        <dbReference type="Proteomes" id="UP001240561"/>
    </source>
</evidence>
<gene>
    <name evidence="1" type="ORF">QP177_06935</name>
</gene>
<reference evidence="1 2" key="1">
    <citation type="submission" date="2023-05" db="EMBL/GenBank/DDBJ databases">
        <title>Cataloging the Phylogenetic Diversity of Human Bladder Bacteria.</title>
        <authorList>
            <person name="Du J."/>
        </authorList>
    </citation>
    <scope>NUCLEOTIDE SEQUENCE [LARGE SCALE GENOMIC DNA]</scope>
    <source>
        <strain evidence="1 2">UMB9230</strain>
    </source>
</reference>
<sequence>HSSAQAELDRIEIERPNLFAALQQPPDEPSTAPGFAGATGSDKLARVIAEVYEVTGSEQNTLDIVRGSPVGWFDNRSSGKQSTYTDPDAYQRFLAKDVRRVINKKQQHNAAQTAGVTMSL</sequence>
<name>A0ABD4ZD81_GARVA</name>
<dbReference type="Proteomes" id="UP001240561">
    <property type="component" value="Unassembled WGS sequence"/>
</dbReference>
<feature type="non-terminal residue" evidence="1">
    <location>
        <position position="1"/>
    </location>
</feature>
<dbReference type="RefSeq" id="WP_285060890.1">
    <property type="nucleotide sequence ID" value="NZ_JASOGJ010000044.1"/>
</dbReference>
<evidence type="ECO:0000313" key="1">
    <source>
        <dbReference type="EMBL" id="MDK6696284.1"/>
    </source>
</evidence>
<accession>A0ABD4ZD81</accession>